<sequence length="218" mass="24176">MRDVCHQIIGFKYPGFRPRNDFELITLATRRYPGARSDLGTWLDHELAFTIQDVGSLEAVMDSARNTLTMPASRITGLKPRGTERGVFLRPIPDSPYSIRLFPGCALAREYCLDFVDTRTGVPVNSPFQYELWGVPNSGLSFGVGATPITNLESAFGVRQEDISPGHEKFLLTDGQTCLLRRPGHKDVRFTVPIRRQPAAAASRAADDVHVLDLPASY</sequence>
<organism evidence="1 2">
    <name type="scientific">Polyporus arcularius HHB13444</name>
    <dbReference type="NCBI Taxonomy" id="1314778"/>
    <lineage>
        <taxon>Eukaryota</taxon>
        <taxon>Fungi</taxon>
        <taxon>Dikarya</taxon>
        <taxon>Basidiomycota</taxon>
        <taxon>Agaricomycotina</taxon>
        <taxon>Agaricomycetes</taxon>
        <taxon>Polyporales</taxon>
        <taxon>Polyporaceae</taxon>
        <taxon>Polyporus</taxon>
    </lineage>
</organism>
<reference evidence="1 2" key="1">
    <citation type="journal article" date="2019" name="Nat. Ecol. Evol.">
        <title>Megaphylogeny resolves global patterns of mushroom evolution.</title>
        <authorList>
            <person name="Varga T."/>
            <person name="Krizsan K."/>
            <person name="Foldi C."/>
            <person name="Dima B."/>
            <person name="Sanchez-Garcia M."/>
            <person name="Sanchez-Ramirez S."/>
            <person name="Szollosi G.J."/>
            <person name="Szarkandi J.G."/>
            <person name="Papp V."/>
            <person name="Albert L."/>
            <person name="Andreopoulos W."/>
            <person name="Angelini C."/>
            <person name="Antonin V."/>
            <person name="Barry K.W."/>
            <person name="Bougher N.L."/>
            <person name="Buchanan P."/>
            <person name="Buyck B."/>
            <person name="Bense V."/>
            <person name="Catcheside P."/>
            <person name="Chovatia M."/>
            <person name="Cooper J."/>
            <person name="Damon W."/>
            <person name="Desjardin D."/>
            <person name="Finy P."/>
            <person name="Geml J."/>
            <person name="Haridas S."/>
            <person name="Hughes K."/>
            <person name="Justo A."/>
            <person name="Karasinski D."/>
            <person name="Kautmanova I."/>
            <person name="Kiss B."/>
            <person name="Kocsube S."/>
            <person name="Kotiranta H."/>
            <person name="LaButti K.M."/>
            <person name="Lechner B.E."/>
            <person name="Liimatainen K."/>
            <person name="Lipzen A."/>
            <person name="Lukacs Z."/>
            <person name="Mihaltcheva S."/>
            <person name="Morgado L.N."/>
            <person name="Niskanen T."/>
            <person name="Noordeloos M.E."/>
            <person name="Ohm R.A."/>
            <person name="Ortiz-Santana B."/>
            <person name="Ovrebo C."/>
            <person name="Racz N."/>
            <person name="Riley R."/>
            <person name="Savchenko A."/>
            <person name="Shiryaev A."/>
            <person name="Soop K."/>
            <person name="Spirin V."/>
            <person name="Szebenyi C."/>
            <person name="Tomsovsky M."/>
            <person name="Tulloss R.E."/>
            <person name="Uehling J."/>
            <person name="Grigoriev I.V."/>
            <person name="Vagvolgyi C."/>
            <person name="Papp T."/>
            <person name="Martin F.M."/>
            <person name="Miettinen O."/>
            <person name="Hibbett D.S."/>
            <person name="Nagy L.G."/>
        </authorList>
    </citation>
    <scope>NUCLEOTIDE SEQUENCE [LARGE SCALE GENOMIC DNA]</scope>
    <source>
        <strain evidence="1 2">HHB13444</strain>
    </source>
</reference>
<accession>A0A5C3NWZ7</accession>
<dbReference type="InParanoid" id="A0A5C3NWZ7"/>
<dbReference type="Proteomes" id="UP000308197">
    <property type="component" value="Unassembled WGS sequence"/>
</dbReference>
<evidence type="ECO:0000313" key="1">
    <source>
        <dbReference type="EMBL" id="TFK78043.1"/>
    </source>
</evidence>
<dbReference type="EMBL" id="ML212866">
    <property type="protein sequence ID" value="TFK78043.1"/>
    <property type="molecule type" value="Genomic_DNA"/>
</dbReference>
<evidence type="ECO:0000313" key="2">
    <source>
        <dbReference type="Proteomes" id="UP000308197"/>
    </source>
</evidence>
<gene>
    <name evidence="1" type="ORF">K466DRAFT_607384</name>
</gene>
<name>A0A5C3NWZ7_9APHY</name>
<dbReference type="AlphaFoldDB" id="A0A5C3NWZ7"/>
<protein>
    <submittedName>
        <fullName evidence="1">Uncharacterized protein</fullName>
    </submittedName>
</protein>
<proteinExistence type="predicted"/>
<keyword evidence="2" id="KW-1185">Reference proteome</keyword>